<organism evidence="2 3">
    <name type="scientific">Sphingobium yanoikuyae</name>
    <name type="common">Sphingomonas yanoikuyae</name>
    <dbReference type="NCBI Taxonomy" id="13690"/>
    <lineage>
        <taxon>Bacteria</taxon>
        <taxon>Pseudomonadati</taxon>
        <taxon>Pseudomonadota</taxon>
        <taxon>Alphaproteobacteria</taxon>
        <taxon>Sphingomonadales</taxon>
        <taxon>Sphingomonadaceae</taxon>
        <taxon>Sphingobium</taxon>
    </lineage>
</organism>
<feature type="transmembrane region" description="Helical" evidence="1">
    <location>
        <begin position="20"/>
        <end position="39"/>
    </location>
</feature>
<evidence type="ECO:0000313" key="2">
    <source>
        <dbReference type="EMBL" id="KEZ18689.1"/>
    </source>
</evidence>
<evidence type="ECO:0000313" key="3">
    <source>
        <dbReference type="Proteomes" id="UP000028534"/>
    </source>
</evidence>
<keyword evidence="1" id="KW-0812">Transmembrane</keyword>
<name>A0A084EL47_SPHYA</name>
<dbReference type="AlphaFoldDB" id="A0A084EL47"/>
<proteinExistence type="predicted"/>
<gene>
    <name evidence="2" type="ORF">CP98_02400</name>
</gene>
<dbReference type="RefSeq" id="WP_268801848.1">
    <property type="nucleotide sequence ID" value="NZ_CAUUIR010000015.1"/>
</dbReference>
<dbReference type="EMBL" id="JGVR01000014">
    <property type="protein sequence ID" value="KEZ18689.1"/>
    <property type="molecule type" value="Genomic_DNA"/>
</dbReference>
<accession>A0A084EL47</accession>
<dbReference type="PATRIC" id="fig|13690.10.peg.2464"/>
<keyword evidence="1" id="KW-1133">Transmembrane helix</keyword>
<dbReference type="Proteomes" id="UP000028534">
    <property type="component" value="Unassembled WGS sequence"/>
</dbReference>
<keyword evidence="1" id="KW-0472">Membrane</keyword>
<reference evidence="2 3" key="1">
    <citation type="submission" date="2014-03" db="EMBL/GenBank/DDBJ databases">
        <title>Genome sequence of Sphingobium yanoikuyae B1.</title>
        <authorList>
            <person name="Gan H.M."/>
            <person name="Gan H.Y."/>
            <person name="Savka M.A."/>
        </authorList>
    </citation>
    <scope>NUCLEOTIDE SEQUENCE [LARGE SCALE GENOMIC DNA]</scope>
    <source>
        <strain evidence="2 3">B1</strain>
    </source>
</reference>
<protein>
    <submittedName>
        <fullName evidence="2">Uncharacterized protein</fullName>
    </submittedName>
</protein>
<evidence type="ECO:0000256" key="1">
    <source>
        <dbReference type="SAM" id="Phobius"/>
    </source>
</evidence>
<comment type="caution">
    <text evidence="2">The sequence shown here is derived from an EMBL/GenBank/DDBJ whole genome shotgun (WGS) entry which is preliminary data.</text>
</comment>
<sequence length="40" mass="4553">MMWPWQEEGPEHLPPLRHWLLAAMLILGAMLAVPIFAALT</sequence>